<gene>
    <name evidence="4" type="ORF">TVAG_389610</name>
</gene>
<dbReference type="SMART" id="SM00248">
    <property type="entry name" value="ANK"/>
    <property type="match status" value="7"/>
</dbReference>
<evidence type="ECO:0000313" key="4">
    <source>
        <dbReference type="EMBL" id="EAY13564.1"/>
    </source>
</evidence>
<dbReference type="RefSeq" id="XP_001325787.1">
    <property type="nucleotide sequence ID" value="XM_001325752.1"/>
</dbReference>
<keyword evidence="2 3" id="KW-0040">ANK repeat</keyword>
<dbReference type="InterPro" id="IPR002110">
    <property type="entry name" value="Ankyrin_rpt"/>
</dbReference>
<protein>
    <submittedName>
        <fullName evidence="4">Ankyrin repeat protein, putative</fullName>
    </submittedName>
</protein>
<feature type="repeat" description="ANK" evidence="3">
    <location>
        <begin position="62"/>
        <end position="94"/>
    </location>
</feature>
<dbReference type="Gene3D" id="1.25.40.20">
    <property type="entry name" value="Ankyrin repeat-containing domain"/>
    <property type="match status" value="3"/>
</dbReference>
<evidence type="ECO:0000256" key="3">
    <source>
        <dbReference type="PROSITE-ProRule" id="PRU00023"/>
    </source>
</evidence>
<dbReference type="STRING" id="5722.A2E163"/>
<dbReference type="SMR" id="A2E163"/>
<dbReference type="InterPro" id="IPR036770">
    <property type="entry name" value="Ankyrin_rpt-contain_sf"/>
</dbReference>
<evidence type="ECO:0000256" key="2">
    <source>
        <dbReference type="ARBA" id="ARBA00023043"/>
    </source>
</evidence>
<evidence type="ECO:0000313" key="5">
    <source>
        <dbReference type="Proteomes" id="UP000001542"/>
    </source>
</evidence>
<dbReference type="OrthoDB" id="194358at2759"/>
<organism evidence="4 5">
    <name type="scientific">Trichomonas vaginalis (strain ATCC PRA-98 / G3)</name>
    <dbReference type="NCBI Taxonomy" id="412133"/>
    <lineage>
        <taxon>Eukaryota</taxon>
        <taxon>Metamonada</taxon>
        <taxon>Parabasalia</taxon>
        <taxon>Trichomonadida</taxon>
        <taxon>Trichomonadidae</taxon>
        <taxon>Trichomonas</taxon>
    </lineage>
</organism>
<dbReference type="PANTHER" id="PTHR24173:SF74">
    <property type="entry name" value="ANKYRIN REPEAT DOMAIN-CONTAINING PROTEIN 16"/>
    <property type="match status" value="1"/>
</dbReference>
<feature type="repeat" description="ANK" evidence="3">
    <location>
        <begin position="227"/>
        <end position="259"/>
    </location>
</feature>
<dbReference type="PROSITE" id="PS50088">
    <property type="entry name" value="ANK_REPEAT"/>
    <property type="match status" value="4"/>
</dbReference>
<dbReference type="SUPFAM" id="SSF48403">
    <property type="entry name" value="Ankyrin repeat"/>
    <property type="match status" value="2"/>
</dbReference>
<evidence type="ECO:0000256" key="1">
    <source>
        <dbReference type="ARBA" id="ARBA00022737"/>
    </source>
</evidence>
<dbReference type="PRINTS" id="PR01415">
    <property type="entry name" value="ANKYRIN"/>
</dbReference>
<sequence length="392" mass="43787">MNYPDRLQEILVERIAMNDSEKLRKAIEANQKFLTVDYYNLRPNQSQKDTIQDLVLLNVPTQQLTLLHVAAYYDSLECIIALIELGLDVDVKTRDGYTPLMYACASGSYESALYLLENKADFKLLPNERLHSCLYLAVSPEGPEILKLLFEYGAEYPKEILKESPIARAIKTKSMSCLLILLNHAYKTSTYLDGDLSPLMQAIANYVDDSIEPLLEFNGDPNFVNSKGNTALLLAIRRNSLPIVQTLVKHGASVDCREFQSGSTPVHLACDKGNLEMLKFLVDSGANIFALDAKNRPATFNTINAPSPELVVQLLEYLTEKGLDLNARDKDGTTLLLELMPDSKRALPPVIEFLLSNGAKADIKNEHGKTALDLAKAFKDPQIIELFKKYSK</sequence>
<name>A2E163_TRIV3</name>
<proteinExistence type="predicted"/>
<dbReference type="PROSITE" id="PS50297">
    <property type="entry name" value="ANK_REP_REGION"/>
    <property type="match status" value="3"/>
</dbReference>
<dbReference type="InParanoid" id="A2E163"/>
<keyword evidence="1" id="KW-0677">Repeat</keyword>
<dbReference type="eggNOG" id="KOG4177">
    <property type="taxonomic scope" value="Eukaryota"/>
</dbReference>
<keyword evidence="5" id="KW-1185">Reference proteome</keyword>
<dbReference type="VEuPathDB" id="TrichDB:TVAG_389610"/>
<reference evidence="4" key="2">
    <citation type="journal article" date="2007" name="Science">
        <title>Draft genome sequence of the sexually transmitted pathogen Trichomonas vaginalis.</title>
        <authorList>
            <person name="Carlton J.M."/>
            <person name="Hirt R.P."/>
            <person name="Silva J.C."/>
            <person name="Delcher A.L."/>
            <person name="Schatz M."/>
            <person name="Zhao Q."/>
            <person name="Wortman J.R."/>
            <person name="Bidwell S.L."/>
            <person name="Alsmark U.C.M."/>
            <person name="Besteiro S."/>
            <person name="Sicheritz-Ponten T."/>
            <person name="Noel C.J."/>
            <person name="Dacks J.B."/>
            <person name="Foster P.G."/>
            <person name="Simillion C."/>
            <person name="Van de Peer Y."/>
            <person name="Miranda-Saavedra D."/>
            <person name="Barton G.J."/>
            <person name="Westrop G.D."/>
            <person name="Mueller S."/>
            <person name="Dessi D."/>
            <person name="Fiori P.L."/>
            <person name="Ren Q."/>
            <person name="Paulsen I."/>
            <person name="Zhang H."/>
            <person name="Bastida-Corcuera F.D."/>
            <person name="Simoes-Barbosa A."/>
            <person name="Brown M.T."/>
            <person name="Hayes R.D."/>
            <person name="Mukherjee M."/>
            <person name="Okumura C.Y."/>
            <person name="Schneider R."/>
            <person name="Smith A.J."/>
            <person name="Vanacova S."/>
            <person name="Villalvazo M."/>
            <person name="Haas B.J."/>
            <person name="Pertea M."/>
            <person name="Feldblyum T.V."/>
            <person name="Utterback T.R."/>
            <person name="Shu C.L."/>
            <person name="Osoegawa K."/>
            <person name="de Jong P.J."/>
            <person name="Hrdy I."/>
            <person name="Horvathova L."/>
            <person name="Zubacova Z."/>
            <person name="Dolezal P."/>
            <person name="Malik S.B."/>
            <person name="Logsdon J.M. Jr."/>
            <person name="Henze K."/>
            <person name="Gupta A."/>
            <person name="Wang C.C."/>
            <person name="Dunne R.L."/>
            <person name="Upcroft J.A."/>
            <person name="Upcroft P."/>
            <person name="White O."/>
            <person name="Salzberg S.L."/>
            <person name="Tang P."/>
            <person name="Chiu C.-H."/>
            <person name="Lee Y.-S."/>
            <person name="Embley T.M."/>
            <person name="Coombs G.H."/>
            <person name="Mottram J.C."/>
            <person name="Tachezy J."/>
            <person name="Fraser-Liggett C.M."/>
            <person name="Johnson P.J."/>
        </authorList>
    </citation>
    <scope>NUCLEOTIDE SEQUENCE [LARGE SCALE GENOMIC DNA]</scope>
    <source>
        <strain evidence="4">G3</strain>
    </source>
</reference>
<accession>A2E163</accession>
<dbReference type="Proteomes" id="UP000001542">
    <property type="component" value="Unassembled WGS sequence"/>
</dbReference>
<reference evidence="4" key="1">
    <citation type="submission" date="2006-10" db="EMBL/GenBank/DDBJ databases">
        <authorList>
            <person name="Amadeo P."/>
            <person name="Zhao Q."/>
            <person name="Wortman J."/>
            <person name="Fraser-Liggett C."/>
            <person name="Carlton J."/>
        </authorList>
    </citation>
    <scope>NUCLEOTIDE SEQUENCE</scope>
    <source>
        <strain evidence="4">G3</strain>
    </source>
</reference>
<dbReference type="PANTHER" id="PTHR24173">
    <property type="entry name" value="ANKYRIN REPEAT CONTAINING"/>
    <property type="match status" value="1"/>
</dbReference>
<dbReference type="Pfam" id="PF12796">
    <property type="entry name" value="Ank_2"/>
    <property type="match status" value="2"/>
</dbReference>
<feature type="repeat" description="ANK" evidence="3">
    <location>
        <begin position="261"/>
        <end position="293"/>
    </location>
</feature>
<feature type="repeat" description="ANK" evidence="3">
    <location>
        <begin position="95"/>
        <end position="127"/>
    </location>
</feature>
<dbReference type="EMBL" id="DS113283">
    <property type="protein sequence ID" value="EAY13564.1"/>
    <property type="molecule type" value="Genomic_DNA"/>
</dbReference>
<dbReference type="AlphaFoldDB" id="A2E163"/>
<dbReference type="KEGG" id="tva:4771541"/>
<dbReference type="VEuPathDB" id="TrichDB:TVAGG3_0938920"/>